<comment type="caution">
    <text evidence="1">The sequence shown here is derived from an EMBL/GenBank/DDBJ whole genome shotgun (WGS) entry which is preliminary data.</text>
</comment>
<organism evidence="1 2">
    <name type="scientific">Arthrobacter hankyongi</name>
    <dbReference type="NCBI Taxonomy" id="2904801"/>
    <lineage>
        <taxon>Bacteria</taxon>
        <taxon>Bacillati</taxon>
        <taxon>Actinomycetota</taxon>
        <taxon>Actinomycetes</taxon>
        <taxon>Micrococcales</taxon>
        <taxon>Micrococcaceae</taxon>
        <taxon>Arthrobacter</taxon>
    </lineage>
</organism>
<evidence type="ECO:0000313" key="2">
    <source>
        <dbReference type="Proteomes" id="UP001165368"/>
    </source>
</evidence>
<dbReference type="EMBL" id="JAKLTQ010000013">
    <property type="protein sequence ID" value="MCG2623378.1"/>
    <property type="molecule type" value="Genomic_DNA"/>
</dbReference>
<reference evidence="1" key="1">
    <citation type="submission" date="2022-01" db="EMBL/GenBank/DDBJ databases">
        <authorList>
            <person name="Jo J.-H."/>
            <person name="Im W.-T."/>
        </authorList>
    </citation>
    <scope>NUCLEOTIDE SEQUENCE</scope>
    <source>
        <strain evidence="1">I2-34</strain>
    </source>
</reference>
<proteinExistence type="predicted"/>
<dbReference type="Proteomes" id="UP001165368">
    <property type="component" value="Unassembled WGS sequence"/>
</dbReference>
<evidence type="ECO:0000313" key="1">
    <source>
        <dbReference type="EMBL" id="MCG2623378.1"/>
    </source>
</evidence>
<gene>
    <name evidence="1" type="ORF">LVY72_15890</name>
</gene>
<keyword evidence="2" id="KW-1185">Reference proteome</keyword>
<protein>
    <submittedName>
        <fullName evidence="1">Uncharacterized protein</fullName>
    </submittedName>
</protein>
<name>A0ABS9L9L5_9MICC</name>
<accession>A0ABS9L9L5</accession>
<sequence length="155" mass="16365">MTTNYVRGASISCAAFRAEIQDMLTGYGATGFRCGWEDGRAAIAFTADNRHFRIILALPGSVGLSGSAGDPLQPRSLDPGARAVEEASRRRWQKLSVLIRAKLEAVAAGIATFDEEFLAYLVLPGGGTVFQAAAPGIATAYATGIRTELLSDNGR</sequence>
<dbReference type="RefSeq" id="WP_237822629.1">
    <property type="nucleotide sequence ID" value="NZ_JAKLTQ010000013.1"/>
</dbReference>